<protein>
    <submittedName>
        <fullName evidence="1">Uncharacterized protein</fullName>
    </submittedName>
</protein>
<name>A0A1F5JUW0_9BACT</name>
<reference evidence="1 2" key="1">
    <citation type="journal article" date="2016" name="Nat. Commun.">
        <title>Thousands of microbial genomes shed light on interconnected biogeochemical processes in an aquifer system.</title>
        <authorList>
            <person name="Anantharaman K."/>
            <person name="Brown C.T."/>
            <person name="Hug L.A."/>
            <person name="Sharon I."/>
            <person name="Castelle C.J."/>
            <person name="Probst A.J."/>
            <person name="Thomas B.C."/>
            <person name="Singh A."/>
            <person name="Wilkins M.J."/>
            <person name="Karaoz U."/>
            <person name="Brodie E.L."/>
            <person name="Williams K.H."/>
            <person name="Hubbard S.S."/>
            <person name="Banfield J.F."/>
        </authorList>
    </citation>
    <scope>NUCLEOTIDE SEQUENCE [LARGE SCALE GENOMIC DNA]</scope>
</reference>
<organism evidence="1 2">
    <name type="scientific">Candidatus Daviesbacteria bacterium RIFCSPHIGHO2_02_FULL_36_13</name>
    <dbReference type="NCBI Taxonomy" id="1797768"/>
    <lineage>
        <taxon>Bacteria</taxon>
        <taxon>Candidatus Daviesiibacteriota</taxon>
    </lineage>
</organism>
<dbReference type="STRING" id="1797768.A3C59_03820"/>
<dbReference type="EMBL" id="MFCV01000026">
    <property type="protein sequence ID" value="OGE32397.1"/>
    <property type="molecule type" value="Genomic_DNA"/>
</dbReference>
<gene>
    <name evidence="1" type="ORF">A3C59_03820</name>
</gene>
<comment type="caution">
    <text evidence="1">The sequence shown here is derived from an EMBL/GenBank/DDBJ whole genome shotgun (WGS) entry which is preliminary data.</text>
</comment>
<dbReference type="Proteomes" id="UP000176902">
    <property type="component" value="Unassembled WGS sequence"/>
</dbReference>
<sequence length="166" mass="18930">MSTKKPVHKIGFFVLPLFMEATQDPEIIKRETHALDKETIDELIKLAHTPSQERSGKLHMENFVRNEMKFVRQGDKVIIFRYSNLHSAAALVSDMKAEDAGVLRYDPNTKQFNIYGGSSSLDIPEDNPNRGQSVYIIGNKIHEFRPEIPVTQIKDQVQSRAGMMTE</sequence>
<dbReference type="AlphaFoldDB" id="A0A1F5JUW0"/>
<evidence type="ECO:0000313" key="2">
    <source>
        <dbReference type="Proteomes" id="UP000176902"/>
    </source>
</evidence>
<accession>A0A1F5JUW0</accession>
<evidence type="ECO:0000313" key="1">
    <source>
        <dbReference type="EMBL" id="OGE32397.1"/>
    </source>
</evidence>
<proteinExistence type="predicted"/>